<dbReference type="Gene3D" id="3.40.50.720">
    <property type="entry name" value="NAD(P)-binding Rossmann-like Domain"/>
    <property type="match status" value="1"/>
</dbReference>
<dbReference type="PANTHER" id="PTHR42901:SF1">
    <property type="entry name" value="ALCOHOL DEHYDROGENASE"/>
    <property type="match status" value="1"/>
</dbReference>
<dbReference type="OrthoDB" id="6823797at2"/>
<dbReference type="PROSITE" id="PS00061">
    <property type="entry name" value="ADH_SHORT"/>
    <property type="match status" value="1"/>
</dbReference>
<dbReference type="KEGG" id="nba:CUN60_02620"/>
<dbReference type="InterPro" id="IPR020904">
    <property type="entry name" value="Sc_DH/Rdtase_CS"/>
</dbReference>
<evidence type="ECO:0000256" key="3">
    <source>
        <dbReference type="RuleBase" id="RU000363"/>
    </source>
</evidence>
<protein>
    <submittedName>
        <fullName evidence="4">NAD(P)-dependent oxidoreductase</fullName>
    </submittedName>
</protein>
<sequence>MLNRIKDKTVLITGASSGIGAACAKEFASYGCRLILAARRVDRLEALRESLQSEFGIEIFVVGMDVTHAKQVEMVLNHLPEAYSEIDILVNNAGLALGLDNFIDDDPNNWETMIETNIKGFLSVLRLISQKMVRQGFGHIINIGSVAGVESYAKGGVYCATKHAVHAITQSLREEMIEHGIKVSEILPGAVNTEFSQVRFHGNTERAEKVYDGFEPLQAEDIANLIVYTANLPLHVNLAESLILAGRQARATKVHRQG</sequence>
<dbReference type="PANTHER" id="PTHR42901">
    <property type="entry name" value="ALCOHOL DEHYDROGENASE"/>
    <property type="match status" value="1"/>
</dbReference>
<reference evidence="5" key="1">
    <citation type="submission" date="2017-11" db="EMBL/GenBank/DDBJ databases">
        <authorList>
            <person name="Chan K.G."/>
            <person name="Lee L.S."/>
        </authorList>
    </citation>
    <scope>NUCLEOTIDE SEQUENCE [LARGE SCALE GENOMIC DNA]</scope>
    <source>
        <strain evidence="5">DSM 100970</strain>
    </source>
</reference>
<evidence type="ECO:0000256" key="1">
    <source>
        <dbReference type="ARBA" id="ARBA00006484"/>
    </source>
</evidence>
<dbReference type="InterPro" id="IPR002347">
    <property type="entry name" value="SDR_fam"/>
</dbReference>
<comment type="similarity">
    <text evidence="1 3">Belongs to the short-chain dehydrogenases/reductases (SDR) family.</text>
</comment>
<dbReference type="EMBL" id="CP024847">
    <property type="protein sequence ID" value="AUR51240.1"/>
    <property type="molecule type" value="Genomic_DNA"/>
</dbReference>
<dbReference type="AlphaFoldDB" id="A0A2I7N444"/>
<dbReference type="Proteomes" id="UP000236655">
    <property type="component" value="Chromosome"/>
</dbReference>
<dbReference type="SUPFAM" id="SSF51735">
    <property type="entry name" value="NAD(P)-binding Rossmann-fold domains"/>
    <property type="match status" value="1"/>
</dbReference>
<name>A0A2I7N444_9NEIS</name>
<dbReference type="PROSITE" id="PS51257">
    <property type="entry name" value="PROKAR_LIPOPROTEIN"/>
    <property type="match status" value="1"/>
</dbReference>
<dbReference type="PRINTS" id="PR00081">
    <property type="entry name" value="GDHRDH"/>
</dbReference>
<organism evidence="4 5">
    <name type="scientific">Aquella oligotrophica</name>
    <dbReference type="NCBI Taxonomy" id="2067065"/>
    <lineage>
        <taxon>Bacteria</taxon>
        <taxon>Pseudomonadati</taxon>
        <taxon>Pseudomonadota</taxon>
        <taxon>Betaproteobacteria</taxon>
        <taxon>Neisseriales</taxon>
        <taxon>Neisseriaceae</taxon>
        <taxon>Aquella</taxon>
    </lineage>
</organism>
<dbReference type="InterPro" id="IPR036291">
    <property type="entry name" value="NAD(P)-bd_dom_sf"/>
</dbReference>
<evidence type="ECO:0000313" key="4">
    <source>
        <dbReference type="EMBL" id="AUR51240.1"/>
    </source>
</evidence>
<evidence type="ECO:0000313" key="5">
    <source>
        <dbReference type="Proteomes" id="UP000236655"/>
    </source>
</evidence>
<dbReference type="PRINTS" id="PR00080">
    <property type="entry name" value="SDRFAMILY"/>
</dbReference>
<proteinExistence type="inferred from homology"/>
<gene>
    <name evidence="4" type="ORF">CUN60_02620</name>
</gene>
<dbReference type="FunFam" id="3.40.50.720:FF:000047">
    <property type="entry name" value="NADP-dependent L-serine/L-allo-threonine dehydrogenase"/>
    <property type="match status" value="1"/>
</dbReference>
<dbReference type="Pfam" id="PF00106">
    <property type="entry name" value="adh_short"/>
    <property type="match status" value="1"/>
</dbReference>
<keyword evidence="2" id="KW-0560">Oxidoreductase</keyword>
<accession>A0A2I7N444</accession>
<evidence type="ECO:0000256" key="2">
    <source>
        <dbReference type="ARBA" id="ARBA00023002"/>
    </source>
</evidence>
<dbReference type="GO" id="GO:0016616">
    <property type="term" value="F:oxidoreductase activity, acting on the CH-OH group of donors, NAD or NADP as acceptor"/>
    <property type="evidence" value="ECO:0007669"/>
    <property type="project" value="UniProtKB-ARBA"/>
</dbReference>
<dbReference type="RefSeq" id="WP_102950540.1">
    <property type="nucleotide sequence ID" value="NZ_CP024847.1"/>
</dbReference>
<keyword evidence="5" id="KW-1185">Reference proteome</keyword>